<dbReference type="SUPFAM" id="SSF53800">
    <property type="entry name" value="Chelatase"/>
    <property type="match status" value="1"/>
</dbReference>
<dbReference type="AlphaFoldDB" id="Q2FPW9"/>
<dbReference type="Gene3D" id="3.40.50.1400">
    <property type="match status" value="1"/>
</dbReference>
<dbReference type="GO" id="GO:0016829">
    <property type="term" value="F:lyase activity"/>
    <property type="evidence" value="ECO:0007669"/>
    <property type="project" value="UniProtKB-KW"/>
</dbReference>
<evidence type="ECO:0000256" key="3">
    <source>
        <dbReference type="ARBA" id="ARBA00023239"/>
    </source>
</evidence>
<dbReference type="PANTHER" id="PTHR33542">
    <property type="entry name" value="SIROHYDROCHLORIN FERROCHELATASE, CHLOROPLASTIC"/>
    <property type="match status" value="1"/>
</dbReference>
<dbReference type="HOGENOM" id="CLU_065901_2_1_2"/>
<evidence type="ECO:0000256" key="1">
    <source>
        <dbReference type="ARBA" id="ARBA00022573"/>
    </source>
</evidence>
<dbReference type="CDD" id="cd03416">
    <property type="entry name" value="CbiX_SirB_N"/>
    <property type="match status" value="1"/>
</dbReference>
<evidence type="ECO:0000256" key="2">
    <source>
        <dbReference type="ARBA" id="ARBA00022723"/>
    </source>
</evidence>
<gene>
    <name evidence="5" type="ordered locus">Mhun_0668</name>
</gene>
<keyword evidence="2" id="KW-0479">Metal-binding</keyword>
<evidence type="ECO:0000313" key="6">
    <source>
        <dbReference type="Proteomes" id="UP000001941"/>
    </source>
</evidence>
<dbReference type="NCBIfam" id="NF033198">
    <property type="entry name" value="F430_CfbA"/>
    <property type="match status" value="1"/>
</dbReference>
<dbReference type="GeneID" id="3923585"/>
<sequence>MTKTGILLVGHGSKKEYNKNLITKTAEIIAQKNPDYIVRCGFMEFNEPTIRESLDSFKQDEVDSIAVVPLFLARGVHIDEDIPGILGLAPGQKKGLFSLTGKEVPLVYADPIGPNPLLADLMMENAKAALDLI</sequence>
<proteinExistence type="predicted"/>
<dbReference type="InterPro" id="IPR002762">
    <property type="entry name" value="CbiX-like"/>
</dbReference>
<dbReference type="InParanoid" id="Q2FPW9"/>
<evidence type="ECO:0000256" key="4">
    <source>
        <dbReference type="ARBA" id="ARBA00023285"/>
    </source>
</evidence>
<accession>Q2FPW9</accession>
<keyword evidence="3" id="KW-0456">Lyase</keyword>
<dbReference type="PANTHER" id="PTHR33542:SF3">
    <property type="entry name" value="SIROHYDROCHLORIN FERROCHELATASE, CHLOROPLASTIC"/>
    <property type="match status" value="1"/>
</dbReference>
<organism evidence="5 6">
    <name type="scientific">Methanospirillum hungatei JF-1 (strain ATCC 27890 / DSM 864 / NBRC 100397 / JF-1)</name>
    <dbReference type="NCBI Taxonomy" id="323259"/>
    <lineage>
        <taxon>Archaea</taxon>
        <taxon>Methanobacteriati</taxon>
        <taxon>Methanobacteriota</taxon>
        <taxon>Stenosarchaea group</taxon>
        <taxon>Methanomicrobia</taxon>
        <taxon>Methanomicrobiales</taxon>
        <taxon>Methanospirillaceae</taxon>
        <taxon>Methanospirillum</taxon>
    </lineage>
</organism>
<dbReference type="EMBL" id="CP000254">
    <property type="protein sequence ID" value="ABD40424.1"/>
    <property type="molecule type" value="Genomic_DNA"/>
</dbReference>
<reference evidence="6" key="1">
    <citation type="journal article" date="2016" name="Stand. Genomic Sci.">
        <title>Complete genome sequence of Methanospirillum hungatei type strain JF1.</title>
        <authorList>
            <person name="Gunsalus R.P."/>
            <person name="Cook L.E."/>
            <person name="Crable B."/>
            <person name="Rohlin L."/>
            <person name="McDonald E."/>
            <person name="Mouttaki H."/>
            <person name="Sieber J.R."/>
            <person name="Poweleit N."/>
            <person name="Zhou H."/>
            <person name="Lapidus A.L."/>
            <person name="Daligault H.E."/>
            <person name="Land M."/>
            <person name="Gilna P."/>
            <person name="Ivanova N."/>
            <person name="Kyrpides N."/>
            <person name="Culley D.E."/>
            <person name="McInerney M.J."/>
        </authorList>
    </citation>
    <scope>NUCLEOTIDE SEQUENCE [LARGE SCALE GENOMIC DNA]</scope>
    <source>
        <strain evidence="6">ATCC 27890 / DSM 864 / NBRC 100397 / JF-1</strain>
    </source>
</reference>
<name>Q2FPW9_METHJ</name>
<dbReference type="OrthoDB" id="11653at2157"/>
<dbReference type="KEGG" id="mhu:Mhun_0668"/>
<dbReference type="Proteomes" id="UP000001941">
    <property type="component" value="Chromosome"/>
</dbReference>
<protein>
    <submittedName>
        <fullName evidence="5">Cobalamin (Vitamin B12) biosynthesis CbiX protein</fullName>
    </submittedName>
</protein>
<dbReference type="NCBIfam" id="NF002090">
    <property type="entry name" value="PRK00923.1"/>
    <property type="match status" value="1"/>
</dbReference>
<dbReference type="EnsemblBacteria" id="ABD40424">
    <property type="protein sequence ID" value="ABD40424"/>
    <property type="gene ID" value="Mhun_0668"/>
</dbReference>
<dbReference type="eggNOG" id="arCOG02246">
    <property type="taxonomic scope" value="Archaea"/>
</dbReference>
<dbReference type="InterPro" id="IPR050963">
    <property type="entry name" value="Sirohydro_Cobaltochel/CbiX"/>
</dbReference>
<dbReference type="STRING" id="323259.Mhun_0668"/>
<dbReference type="GO" id="GO:0009236">
    <property type="term" value="P:cobalamin biosynthetic process"/>
    <property type="evidence" value="ECO:0007669"/>
    <property type="project" value="UniProtKB-KW"/>
</dbReference>
<dbReference type="RefSeq" id="WP_011447707.1">
    <property type="nucleotide sequence ID" value="NC_007796.1"/>
</dbReference>
<keyword evidence="6" id="KW-1185">Reference proteome</keyword>
<keyword evidence="4" id="KW-0170">Cobalt</keyword>
<keyword evidence="1" id="KW-0169">Cobalamin biosynthesis</keyword>
<dbReference type="GO" id="GO:0046872">
    <property type="term" value="F:metal ion binding"/>
    <property type="evidence" value="ECO:0007669"/>
    <property type="project" value="UniProtKB-KW"/>
</dbReference>
<evidence type="ECO:0000313" key="5">
    <source>
        <dbReference type="EMBL" id="ABD40424.1"/>
    </source>
</evidence>
<dbReference type="FunCoup" id="Q2FPW9">
    <property type="interactions" value="88"/>
</dbReference>
<dbReference type="Pfam" id="PF01903">
    <property type="entry name" value="CbiX"/>
    <property type="match status" value="1"/>
</dbReference>